<proteinExistence type="predicted"/>
<comment type="caution">
    <text evidence="2">The sequence shown here is derived from an EMBL/GenBank/DDBJ whole genome shotgun (WGS) entry which is preliminary data.</text>
</comment>
<sequence length="67" mass="7882">MVTNNLAKIIKESPYKRPYIEKYMGISRNTLSNWCRSVSYPSIPQLLKLAALLNVSMDDIYKWEEEK</sequence>
<dbReference type="Gene3D" id="1.10.260.40">
    <property type="entry name" value="lambda repressor-like DNA-binding domains"/>
    <property type="match status" value="1"/>
</dbReference>
<evidence type="ECO:0000313" key="2">
    <source>
        <dbReference type="EMBL" id="MBS4188666.1"/>
    </source>
</evidence>
<evidence type="ECO:0000259" key="1">
    <source>
        <dbReference type="PROSITE" id="PS50943"/>
    </source>
</evidence>
<dbReference type="Pfam" id="PF01381">
    <property type="entry name" value="HTH_3"/>
    <property type="match status" value="1"/>
</dbReference>
<reference evidence="2 3" key="1">
    <citation type="submission" date="2021-05" db="EMBL/GenBank/DDBJ databases">
        <title>Novel Bacillus species.</title>
        <authorList>
            <person name="Liu G."/>
        </authorList>
    </citation>
    <scope>NUCLEOTIDE SEQUENCE [LARGE SCALE GENOMIC DNA]</scope>
    <source>
        <strain evidence="2 3">FJAT-49705</strain>
    </source>
</reference>
<protein>
    <submittedName>
        <fullName evidence="2">Helix-turn-helix transcriptional regulator</fullName>
    </submittedName>
</protein>
<dbReference type="RefSeq" id="WP_213100190.1">
    <property type="nucleotide sequence ID" value="NZ_JAGYPM010000001.1"/>
</dbReference>
<dbReference type="Proteomes" id="UP000681027">
    <property type="component" value="Unassembled WGS sequence"/>
</dbReference>
<feature type="domain" description="HTH cro/C1-type" evidence="1">
    <location>
        <begin position="22"/>
        <end position="60"/>
    </location>
</feature>
<dbReference type="InterPro" id="IPR001387">
    <property type="entry name" value="Cro/C1-type_HTH"/>
</dbReference>
<gene>
    <name evidence="2" type="ORF">KHA94_00330</name>
</gene>
<dbReference type="InterPro" id="IPR010982">
    <property type="entry name" value="Lambda_DNA-bd_dom_sf"/>
</dbReference>
<accession>A0ABS5NLH8</accession>
<name>A0ABS5NLH8_9BACI</name>
<evidence type="ECO:0000313" key="3">
    <source>
        <dbReference type="Proteomes" id="UP000681027"/>
    </source>
</evidence>
<dbReference type="SUPFAM" id="SSF47413">
    <property type="entry name" value="lambda repressor-like DNA-binding domains"/>
    <property type="match status" value="1"/>
</dbReference>
<dbReference type="PROSITE" id="PS50943">
    <property type="entry name" value="HTH_CROC1"/>
    <property type="match status" value="1"/>
</dbReference>
<organism evidence="2 3">
    <name type="scientific">Cytobacillus citreus</name>
    <dbReference type="NCBI Taxonomy" id="2833586"/>
    <lineage>
        <taxon>Bacteria</taxon>
        <taxon>Bacillati</taxon>
        <taxon>Bacillota</taxon>
        <taxon>Bacilli</taxon>
        <taxon>Bacillales</taxon>
        <taxon>Bacillaceae</taxon>
        <taxon>Cytobacillus</taxon>
    </lineage>
</organism>
<dbReference type="SMART" id="SM00530">
    <property type="entry name" value="HTH_XRE"/>
    <property type="match status" value="1"/>
</dbReference>
<keyword evidence="3" id="KW-1185">Reference proteome</keyword>
<dbReference type="EMBL" id="JAGYPM010000001">
    <property type="protein sequence ID" value="MBS4188666.1"/>
    <property type="molecule type" value="Genomic_DNA"/>
</dbReference>
<dbReference type="CDD" id="cd00093">
    <property type="entry name" value="HTH_XRE"/>
    <property type="match status" value="1"/>
</dbReference>